<feature type="domain" description="Response regulatory" evidence="2">
    <location>
        <begin position="4"/>
        <end position="62"/>
    </location>
</feature>
<dbReference type="PROSITE" id="PS50110">
    <property type="entry name" value="RESPONSE_REGULATORY"/>
    <property type="match status" value="1"/>
</dbReference>
<keyword evidence="1" id="KW-0597">Phosphoprotein</keyword>
<comment type="caution">
    <text evidence="3">The sequence shown here is derived from an EMBL/GenBank/DDBJ whole genome shotgun (WGS) entry which is preliminary data.</text>
</comment>
<proteinExistence type="predicted"/>
<dbReference type="GO" id="GO:0000160">
    <property type="term" value="P:phosphorelay signal transduction system"/>
    <property type="evidence" value="ECO:0007669"/>
    <property type="project" value="InterPro"/>
</dbReference>
<dbReference type="EMBL" id="JAESVB010000023">
    <property type="protein sequence ID" value="MCB8878097.1"/>
    <property type="molecule type" value="Genomic_DNA"/>
</dbReference>
<name>A0A963YXE5_9PROT</name>
<reference evidence="3" key="1">
    <citation type="journal article" date="2021" name="Microorganisms">
        <title>Acidisoma silvae sp. nov. and Acidisomacellulosilytica sp. nov., Two Acidophilic Bacteria Isolated from Decaying Wood, Hydrolyzing Cellulose and Producing Poly-3-hydroxybutyrate.</title>
        <authorList>
            <person name="Mieszkin S."/>
            <person name="Pouder E."/>
            <person name="Uroz S."/>
            <person name="Simon-Colin C."/>
            <person name="Alain K."/>
        </authorList>
    </citation>
    <scope>NUCLEOTIDE SEQUENCE</scope>
    <source>
        <strain evidence="3">HW T2.11</strain>
    </source>
</reference>
<keyword evidence="4" id="KW-1185">Reference proteome</keyword>
<evidence type="ECO:0000259" key="2">
    <source>
        <dbReference type="PROSITE" id="PS50110"/>
    </source>
</evidence>
<dbReference type="InterPro" id="IPR001789">
    <property type="entry name" value="Sig_transdc_resp-reg_receiver"/>
</dbReference>
<dbReference type="AlphaFoldDB" id="A0A963YXE5"/>
<dbReference type="Gene3D" id="3.40.50.2300">
    <property type="match status" value="1"/>
</dbReference>
<dbReference type="Proteomes" id="UP000708298">
    <property type="component" value="Unassembled WGS sequence"/>
</dbReference>
<reference evidence="3" key="2">
    <citation type="submission" date="2021-01" db="EMBL/GenBank/DDBJ databases">
        <authorList>
            <person name="Mieszkin S."/>
            <person name="Pouder E."/>
            <person name="Alain K."/>
        </authorList>
    </citation>
    <scope>NUCLEOTIDE SEQUENCE</scope>
    <source>
        <strain evidence="3">HW T2.11</strain>
    </source>
</reference>
<protein>
    <recommendedName>
        <fullName evidence="2">Response regulatory domain-containing protein</fullName>
    </recommendedName>
</protein>
<dbReference type="InterPro" id="IPR011006">
    <property type="entry name" value="CheY-like_superfamily"/>
</dbReference>
<sequence>MSYRILVAEHDSMIAMLIEDLIQDADGEIIGLFETVADTAASVRRNKIDIALIDPSLKDGNA</sequence>
<dbReference type="SUPFAM" id="SSF52172">
    <property type="entry name" value="CheY-like"/>
    <property type="match status" value="1"/>
</dbReference>
<accession>A0A963YXE5</accession>
<dbReference type="RefSeq" id="WP_227323744.1">
    <property type="nucleotide sequence ID" value="NZ_JAESVB010000023.1"/>
</dbReference>
<evidence type="ECO:0000313" key="4">
    <source>
        <dbReference type="Proteomes" id="UP000708298"/>
    </source>
</evidence>
<gene>
    <name evidence="3" type="ORF">ASILVAE211_23130</name>
</gene>
<organism evidence="3 4">
    <name type="scientific">Acidisoma silvae</name>
    <dbReference type="NCBI Taxonomy" id="2802396"/>
    <lineage>
        <taxon>Bacteria</taxon>
        <taxon>Pseudomonadati</taxon>
        <taxon>Pseudomonadota</taxon>
        <taxon>Alphaproteobacteria</taxon>
        <taxon>Acetobacterales</taxon>
        <taxon>Acidocellaceae</taxon>
        <taxon>Acidisoma</taxon>
    </lineage>
</organism>
<feature type="modified residue" description="4-aspartylphosphate" evidence="1">
    <location>
        <position position="54"/>
    </location>
</feature>
<evidence type="ECO:0000256" key="1">
    <source>
        <dbReference type="PROSITE-ProRule" id="PRU00169"/>
    </source>
</evidence>
<evidence type="ECO:0000313" key="3">
    <source>
        <dbReference type="EMBL" id="MCB8878097.1"/>
    </source>
</evidence>